<evidence type="ECO:0000313" key="2">
    <source>
        <dbReference type="EMBL" id="GIQ91421.1"/>
    </source>
</evidence>
<dbReference type="Proteomes" id="UP000265618">
    <property type="component" value="Unassembled WGS sequence"/>
</dbReference>
<feature type="compositionally biased region" description="Basic and acidic residues" evidence="1">
    <location>
        <begin position="8"/>
        <end position="24"/>
    </location>
</feature>
<dbReference type="EMBL" id="BDIP01007685">
    <property type="protein sequence ID" value="GIQ91421.1"/>
    <property type="molecule type" value="Genomic_DNA"/>
</dbReference>
<accession>A0A9K3GR38</accession>
<feature type="region of interest" description="Disordered" evidence="1">
    <location>
        <begin position="1"/>
        <end position="27"/>
    </location>
</feature>
<gene>
    <name evidence="2" type="ORF">KIPB_014667</name>
</gene>
<organism evidence="2 3">
    <name type="scientific">Kipferlia bialata</name>
    <dbReference type="NCBI Taxonomy" id="797122"/>
    <lineage>
        <taxon>Eukaryota</taxon>
        <taxon>Metamonada</taxon>
        <taxon>Carpediemonas-like organisms</taxon>
        <taxon>Kipferlia</taxon>
    </lineage>
</organism>
<dbReference type="AlphaFoldDB" id="A0A9K3GR38"/>
<sequence>MPLGRSPFIERTHTSNPDIHHTGHADFGGNAGHNTIVLVGEEYKRPPRVYVERLTRIEGGRESHLVETEEITMPGPGAGTPPKHLFSVANGSTLYAFAEDIVQDTFCKTALDTQSPVPVEVVAPLPKTEGWVTWSFTLRDKCYIVANLSVFGVRDMAWFRDKCPDMVLPVGYGRPTTWCFDPEKESEGWVPLAWETPRLVHANM</sequence>
<proteinExistence type="predicted"/>
<comment type="caution">
    <text evidence="2">The sequence shown here is derived from an EMBL/GenBank/DDBJ whole genome shotgun (WGS) entry which is preliminary data.</text>
</comment>
<protein>
    <submittedName>
        <fullName evidence="2">Uncharacterized protein</fullName>
    </submittedName>
</protein>
<evidence type="ECO:0000256" key="1">
    <source>
        <dbReference type="SAM" id="MobiDB-lite"/>
    </source>
</evidence>
<feature type="non-terminal residue" evidence="2">
    <location>
        <position position="204"/>
    </location>
</feature>
<name>A0A9K3GR38_9EUKA</name>
<reference evidence="2 3" key="1">
    <citation type="journal article" date="2018" name="PLoS ONE">
        <title>The draft genome of Kipferlia bialata reveals reductive genome evolution in fornicate parasites.</title>
        <authorList>
            <person name="Tanifuji G."/>
            <person name="Takabayashi S."/>
            <person name="Kume K."/>
            <person name="Takagi M."/>
            <person name="Nakayama T."/>
            <person name="Kamikawa R."/>
            <person name="Inagaki Y."/>
            <person name="Hashimoto T."/>
        </authorList>
    </citation>
    <scope>NUCLEOTIDE SEQUENCE [LARGE SCALE GENOMIC DNA]</scope>
    <source>
        <strain evidence="2">NY0173</strain>
    </source>
</reference>
<evidence type="ECO:0000313" key="3">
    <source>
        <dbReference type="Proteomes" id="UP000265618"/>
    </source>
</evidence>
<keyword evidence="3" id="KW-1185">Reference proteome</keyword>